<protein>
    <recommendedName>
        <fullName evidence="2">Ricin B lectin domain-containing protein</fullName>
    </recommendedName>
</protein>
<organism evidence="1">
    <name type="scientific">Nonomuraea gerenzanensis</name>
    <dbReference type="NCBI Taxonomy" id="93944"/>
    <lineage>
        <taxon>Bacteria</taxon>
        <taxon>Bacillati</taxon>
        <taxon>Actinomycetota</taxon>
        <taxon>Actinomycetes</taxon>
        <taxon>Streptosporangiales</taxon>
        <taxon>Streptosporangiaceae</taxon>
        <taxon>Nonomuraea</taxon>
    </lineage>
</organism>
<evidence type="ECO:0000313" key="1">
    <source>
        <dbReference type="EMBL" id="SBO91926.1"/>
    </source>
</evidence>
<dbReference type="AlphaFoldDB" id="A0A1M4DZE3"/>
<reference evidence="1" key="1">
    <citation type="submission" date="2016-04" db="EMBL/GenBank/DDBJ databases">
        <authorList>
            <person name="Evans L.H."/>
            <person name="Alamgir A."/>
            <person name="Owens N."/>
            <person name="Weber N.D."/>
            <person name="Virtaneva K."/>
            <person name="Barbian K."/>
            <person name="Babar A."/>
            <person name="Rosenke K."/>
        </authorList>
    </citation>
    <scope>NUCLEOTIDE SEQUENCE</scope>
    <source>
        <strain evidence="1">Nono1</strain>
    </source>
</reference>
<dbReference type="EMBL" id="LT559118">
    <property type="protein sequence ID" value="SBO91926.1"/>
    <property type="molecule type" value="Genomic_DNA"/>
</dbReference>
<dbReference type="SUPFAM" id="SSF50370">
    <property type="entry name" value="Ricin B-like lectins"/>
    <property type="match status" value="1"/>
</dbReference>
<gene>
    <name evidence="1" type="ORF">BN4615_P1440</name>
</gene>
<name>A0A1M4DZE3_9ACTN</name>
<proteinExistence type="predicted"/>
<accession>A0A1M4DZE3</accession>
<dbReference type="RefSeq" id="WP_225271256.1">
    <property type="nucleotide sequence ID" value="NZ_CP084058.1"/>
</dbReference>
<evidence type="ECO:0008006" key="2">
    <source>
        <dbReference type="Google" id="ProtNLM"/>
    </source>
</evidence>
<dbReference type="InterPro" id="IPR035992">
    <property type="entry name" value="Ricin_B-like_lectins"/>
</dbReference>
<dbReference type="Gene3D" id="2.80.10.50">
    <property type="match status" value="1"/>
</dbReference>
<sequence length="179" mass="20051">MAPPNPVHGSPPTDQEILLVHQVTGTFLQSENQTDDTLNDEVQNENHWPLPTNKSLVWQLHKVDLGEGRTTYLIENRAKGHYLTFRPGNTPAEIPTLSPVLRQRGGDTGGADQRWDFHPIPGTDAAYWAIMPHDYDTYALSVYNNHLADDQWIVPTPTWNGPPALAHAWGVVLRYRSGS</sequence>